<evidence type="ECO:0000313" key="1">
    <source>
        <dbReference type="EMBL" id="KFN03243.1"/>
    </source>
</evidence>
<protein>
    <submittedName>
        <fullName evidence="1">Uncharacterized protein</fullName>
    </submittedName>
</protein>
<name>A0A090YYQ2_9BACI</name>
<dbReference type="AlphaFoldDB" id="A0A090YYQ2"/>
<gene>
    <name evidence="1" type="ORF">DJ93_5157</name>
</gene>
<dbReference type="EMBL" id="JMQC01000008">
    <property type="protein sequence ID" value="KFN03243.1"/>
    <property type="molecule type" value="Genomic_DNA"/>
</dbReference>
<dbReference type="Proteomes" id="UP000029389">
    <property type="component" value="Unassembled WGS sequence"/>
</dbReference>
<dbReference type="PATRIC" id="fig|1405.8.peg.5312"/>
<sequence length="48" mass="5388">MVRVAPLVIAIVLMGYTMYSWNNDSKQSMLIIQLLLGFMVGGNRDTNL</sequence>
<comment type="caution">
    <text evidence="1">The sequence shown here is derived from an EMBL/GenBank/DDBJ whole genome shotgun (WGS) entry which is preliminary data.</text>
</comment>
<proteinExistence type="predicted"/>
<accession>A0A090YYQ2</accession>
<evidence type="ECO:0000313" key="2">
    <source>
        <dbReference type="Proteomes" id="UP000029389"/>
    </source>
</evidence>
<reference evidence="1 2" key="1">
    <citation type="submission" date="2014-04" db="EMBL/GenBank/DDBJ databases">
        <authorList>
            <person name="Bishop-Lilly K.A."/>
            <person name="Broomall S.M."/>
            <person name="Chain P.S."/>
            <person name="Chertkov O."/>
            <person name="Coyne S.R."/>
            <person name="Daligault H.E."/>
            <person name="Davenport K.W."/>
            <person name="Erkkila T."/>
            <person name="Frey K.G."/>
            <person name="Gibbons H.S."/>
            <person name="Gu W."/>
            <person name="Jaissle J."/>
            <person name="Johnson S.L."/>
            <person name="Koroleva G.I."/>
            <person name="Ladner J.T."/>
            <person name="Lo C.-C."/>
            <person name="Minogue T.D."/>
            <person name="Munk C."/>
            <person name="Palacios G.F."/>
            <person name="Redden C.L."/>
            <person name="Rosenzweig C.N."/>
            <person name="Scholz M.B."/>
            <person name="Teshima H."/>
            <person name="Xu Y."/>
        </authorList>
    </citation>
    <scope>NUCLEOTIDE SEQUENCE [LARGE SCALE GENOMIC DNA]</scope>
    <source>
        <strain evidence="1 2">BHP</strain>
    </source>
</reference>
<organism evidence="1 2">
    <name type="scientific">Bacillus clarus</name>
    <dbReference type="NCBI Taxonomy" id="2338372"/>
    <lineage>
        <taxon>Bacteria</taxon>
        <taxon>Bacillati</taxon>
        <taxon>Bacillota</taxon>
        <taxon>Bacilli</taxon>
        <taxon>Bacillales</taxon>
        <taxon>Bacillaceae</taxon>
        <taxon>Bacillus</taxon>
        <taxon>Bacillus cereus group</taxon>
    </lineage>
</organism>